<dbReference type="EMBL" id="SRLO01000803">
    <property type="protein sequence ID" value="TNN46185.1"/>
    <property type="molecule type" value="Genomic_DNA"/>
</dbReference>
<organism evidence="2 3">
    <name type="scientific">Liparis tanakae</name>
    <name type="common">Tanaka's snailfish</name>
    <dbReference type="NCBI Taxonomy" id="230148"/>
    <lineage>
        <taxon>Eukaryota</taxon>
        <taxon>Metazoa</taxon>
        <taxon>Chordata</taxon>
        <taxon>Craniata</taxon>
        <taxon>Vertebrata</taxon>
        <taxon>Euteleostomi</taxon>
        <taxon>Actinopterygii</taxon>
        <taxon>Neopterygii</taxon>
        <taxon>Teleostei</taxon>
        <taxon>Neoteleostei</taxon>
        <taxon>Acanthomorphata</taxon>
        <taxon>Eupercaria</taxon>
        <taxon>Perciformes</taxon>
        <taxon>Cottioidei</taxon>
        <taxon>Cottales</taxon>
        <taxon>Liparidae</taxon>
        <taxon>Liparis</taxon>
    </lineage>
</organism>
<feature type="compositionally biased region" description="Basic and acidic residues" evidence="1">
    <location>
        <begin position="130"/>
        <end position="141"/>
    </location>
</feature>
<name>A0A4Z2FZB5_9TELE</name>
<dbReference type="AlphaFoldDB" id="A0A4Z2FZB5"/>
<feature type="region of interest" description="Disordered" evidence="1">
    <location>
        <begin position="51"/>
        <end position="148"/>
    </location>
</feature>
<feature type="compositionally biased region" description="Basic and acidic residues" evidence="1">
    <location>
        <begin position="104"/>
        <end position="122"/>
    </location>
</feature>
<proteinExistence type="predicted"/>
<evidence type="ECO:0000313" key="3">
    <source>
        <dbReference type="Proteomes" id="UP000314294"/>
    </source>
</evidence>
<accession>A0A4Z2FZB5</accession>
<protein>
    <submittedName>
        <fullName evidence="2">Uncharacterized protein</fullName>
    </submittedName>
</protein>
<evidence type="ECO:0000256" key="1">
    <source>
        <dbReference type="SAM" id="MobiDB-lite"/>
    </source>
</evidence>
<keyword evidence="3" id="KW-1185">Reference proteome</keyword>
<gene>
    <name evidence="2" type="ORF">EYF80_043614</name>
</gene>
<comment type="caution">
    <text evidence="2">The sequence shown here is derived from an EMBL/GenBank/DDBJ whole genome shotgun (WGS) entry which is preliminary data.</text>
</comment>
<sequence>MIVSSGLVKSTLFFGFSVPTTPWGKKKKKEEIREFCSRMIRKELAALLDPSAAAAARPPDRAAVEPPALVRPPVGHGLTPRTPPTATQRGRGPLASRGGAMGERVGRQRGEDVLGGAKRDKGGGTGGFRRISEDGEGRLWDDCFGPDE</sequence>
<evidence type="ECO:0000313" key="2">
    <source>
        <dbReference type="EMBL" id="TNN46185.1"/>
    </source>
</evidence>
<reference evidence="2 3" key="1">
    <citation type="submission" date="2019-03" db="EMBL/GenBank/DDBJ databases">
        <title>First draft genome of Liparis tanakae, snailfish: a comprehensive survey of snailfish specific genes.</title>
        <authorList>
            <person name="Kim W."/>
            <person name="Song I."/>
            <person name="Jeong J.-H."/>
            <person name="Kim D."/>
            <person name="Kim S."/>
            <person name="Ryu S."/>
            <person name="Song J.Y."/>
            <person name="Lee S.K."/>
        </authorList>
    </citation>
    <scope>NUCLEOTIDE SEQUENCE [LARGE SCALE GENOMIC DNA]</scope>
    <source>
        <tissue evidence="2">Muscle</tissue>
    </source>
</reference>
<dbReference type="Proteomes" id="UP000314294">
    <property type="component" value="Unassembled WGS sequence"/>
</dbReference>